<comment type="subcellular location">
    <subcellularLocation>
        <location evidence="1">Cytoplasm</location>
    </subcellularLocation>
</comment>
<comment type="similarity">
    <text evidence="14">Belongs to the ABC transporter superfamily. UvrA family.</text>
</comment>
<dbReference type="Gene3D" id="3.30.190.20">
    <property type="match status" value="1"/>
</dbReference>
<evidence type="ECO:0000256" key="9">
    <source>
        <dbReference type="ARBA" id="ARBA00022833"/>
    </source>
</evidence>
<protein>
    <recommendedName>
        <fullName evidence="15">UvrABC system protein A</fullName>
    </recommendedName>
    <alternativeName>
        <fullName evidence="16">Excinuclease ABC subunit A</fullName>
    </alternativeName>
</protein>
<keyword evidence="12" id="KW-0238">DNA-binding</keyword>
<dbReference type="SUPFAM" id="SSF52540">
    <property type="entry name" value="P-loop containing nucleoside triphosphate hydrolases"/>
    <property type="match status" value="2"/>
</dbReference>
<dbReference type="PANTHER" id="PTHR43152:SF3">
    <property type="entry name" value="UVRABC SYSTEM PROTEIN A"/>
    <property type="match status" value="1"/>
</dbReference>
<dbReference type="GO" id="GO:0003677">
    <property type="term" value="F:DNA binding"/>
    <property type="evidence" value="ECO:0007669"/>
    <property type="project" value="UniProtKB-KW"/>
</dbReference>
<reference evidence="18" key="1">
    <citation type="submission" date="2020-10" db="EMBL/GenBank/DDBJ databases">
        <authorList>
            <person name="Gilroy R."/>
        </authorList>
    </citation>
    <scope>NUCLEOTIDE SEQUENCE</scope>
    <source>
        <strain evidence="18">2478</strain>
    </source>
</reference>
<keyword evidence="7" id="KW-0228">DNA excision</keyword>
<evidence type="ECO:0000256" key="6">
    <source>
        <dbReference type="ARBA" id="ARBA00022763"/>
    </source>
</evidence>
<dbReference type="GO" id="GO:0005737">
    <property type="term" value="C:cytoplasm"/>
    <property type="evidence" value="ECO:0007669"/>
    <property type="project" value="UniProtKB-SubCell"/>
</dbReference>
<dbReference type="InterPro" id="IPR041552">
    <property type="entry name" value="UvrA_DNA-bd"/>
</dbReference>
<evidence type="ECO:0000256" key="13">
    <source>
        <dbReference type="ARBA" id="ARBA00023204"/>
    </source>
</evidence>
<dbReference type="GO" id="GO:0005524">
    <property type="term" value="F:ATP binding"/>
    <property type="evidence" value="ECO:0007669"/>
    <property type="project" value="UniProtKB-KW"/>
</dbReference>
<dbReference type="InterPro" id="IPR027417">
    <property type="entry name" value="P-loop_NTPase"/>
</dbReference>
<dbReference type="Pfam" id="PF17755">
    <property type="entry name" value="UvrA_DNA-bind"/>
    <property type="match status" value="1"/>
</dbReference>
<evidence type="ECO:0000256" key="10">
    <source>
        <dbReference type="ARBA" id="ARBA00022840"/>
    </source>
</evidence>
<evidence type="ECO:0000256" key="1">
    <source>
        <dbReference type="ARBA" id="ARBA00004496"/>
    </source>
</evidence>
<keyword evidence="13" id="KW-0234">DNA repair</keyword>
<feature type="domain" description="ABC transporter" evidence="17">
    <location>
        <begin position="618"/>
        <end position="961"/>
    </location>
</feature>
<sequence>MSETGNIVIKGAKVNNLKNVSLEIPRGRFVVITGISGSGKSSLAFDTLFAEGQRRFAESLSSYARQFLGRMSKPDVELIEGIPPAIAIEQKVNTRNPRSTVATSTEIFDYLRLIFARIGRTYSPVSGVEVKCHSVNDVLEFICSPEPSAVYLLSDLGWKERKDKVELMLALKEEGYSRFFSGDGPVRIEEIMRMSDSGSYPDELFLLVDRLKMPSFREGEAVAADGTPLPRTDWEDLQTRLHSSVQTAFDKGGGSMYVRKEYLSGDGAPCIETRNFVNRFEADGMVFQEPDEYMFSFNSPLGACPVCGGLGQIIGISEDLVIPDKSKSIYDSAIACWKGEKMGWFRDHLIKNAERYGIPVFEPYCNLTEEQKDIIWQGRQGKTEDDSIIGINEFFRWVEANKYKIQYKYMLSRYSGKTVCRECGGSRLRKDALYVKVGGKNIQELLTMNVDRLLEFFMHLELSEYERSIVSKAVDEIVSRLQYIKDVGLSYLTLNRTSNTLSGGESQRINLVTALGSSLVGSLYILDEPSIGLHPRDTDRLISVLKKLRDIGNTVVVVEHDEEIMRAADQLIDIGPEAGVNGGEIVFQGKIGEGTCSSSAMDRSLTLQYLSGRRKRYVREKRQWIYSITVEGAMEHNLKGIDARFPLGVLTVVTGVSGSGKSSLVGDILYPALFRHINHTGSAPGTFRGLSGNLDRVTQVEYVDQNPIGKSSRSNAVTYLKIYDDIRKLLSEQQYARMNGFTPSFFSFNMDGGRCPECQGEGFVKIGMQFMADVKMVCEACGGKRFKPEILEVKYKGKNIDDILNMSVEEAIGFFGAQSDQAAKRIAERLQPLVDVGLSYIKLGQSSSTLSGGESQRIKLAYFLSMNDSQASSGHIMFIFDEPTTGLHFYDVEKLLKSFDALIAKGHSIVVVEHNPDVIRSADWILDLGPEAGDGGGQIVFEGTPEQLVAEGKTWTAKYMSCSFNDDSHDF</sequence>
<dbReference type="InterPro" id="IPR003439">
    <property type="entry name" value="ABC_transporter-like_ATP-bd"/>
</dbReference>
<dbReference type="GO" id="GO:0016887">
    <property type="term" value="F:ATP hydrolysis activity"/>
    <property type="evidence" value="ECO:0007669"/>
    <property type="project" value="InterPro"/>
</dbReference>
<accession>A0A9D9IUJ7</accession>
<evidence type="ECO:0000256" key="16">
    <source>
        <dbReference type="ARBA" id="ARBA00042156"/>
    </source>
</evidence>
<dbReference type="InterPro" id="IPR004602">
    <property type="entry name" value="UvrA"/>
</dbReference>
<evidence type="ECO:0000313" key="19">
    <source>
        <dbReference type="Proteomes" id="UP000823771"/>
    </source>
</evidence>
<evidence type="ECO:0000256" key="15">
    <source>
        <dbReference type="ARBA" id="ARBA00039316"/>
    </source>
</evidence>
<keyword evidence="3" id="KW-0479">Metal-binding</keyword>
<evidence type="ECO:0000256" key="7">
    <source>
        <dbReference type="ARBA" id="ARBA00022769"/>
    </source>
</evidence>
<dbReference type="GO" id="GO:0004518">
    <property type="term" value="F:nuclease activity"/>
    <property type="evidence" value="ECO:0007669"/>
    <property type="project" value="UniProtKB-KW"/>
</dbReference>
<evidence type="ECO:0000256" key="11">
    <source>
        <dbReference type="ARBA" id="ARBA00022881"/>
    </source>
</evidence>
<evidence type="ECO:0000256" key="4">
    <source>
        <dbReference type="ARBA" id="ARBA00022737"/>
    </source>
</evidence>
<dbReference type="AlphaFoldDB" id="A0A9D9IUJ7"/>
<evidence type="ECO:0000256" key="5">
    <source>
        <dbReference type="ARBA" id="ARBA00022741"/>
    </source>
</evidence>
<dbReference type="NCBIfam" id="TIGR00630">
    <property type="entry name" value="uvra"/>
    <property type="match status" value="1"/>
</dbReference>
<keyword evidence="11" id="KW-0267">Excision nuclease</keyword>
<dbReference type="PROSITE" id="PS50893">
    <property type="entry name" value="ABC_TRANSPORTER_2"/>
    <property type="match status" value="1"/>
</dbReference>
<proteinExistence type="inferred from homology"/>
<dbReference type="GO" id="GO:0009380">
    <property type="term" value="C:excinuclease repair complex"/>
    <property type="evidence" value="ECO:0007669"/>
    <property type="project" value="InterPro"/>
</dbReference>
<dbReference type="PROSITE" id="PS00211">
    <property type="entry name" value="ABC_TRANSPORTER_1"/>
    <property type="match status" value="1"/>
</dbReference>
<gene>
    <name evidence="18" type="primary">uvrA</name>
    <name evidence="18" type="ORF">IAB80_07015</name>
</gene>
<evidence type="ECO:0000256" key="3">
    <source>
        <dbReference type="ARBA" id="ARBA00022723"/>
    </source>
</evidence>
<keyword evidence="5" id="KW-0547">Nucleotide-binding</keyword>
<evidence type="ECO:0000256" key="12">
    <source>
        <dbReference type="ARBA" id="ARBA00023125"/>
    </source>
</evidence>
<comment type="caution">
    <text evidence="18">The sequence shown here is derived from an EMBL/GenBank/DDBJ whole genome shotgun (WGS) entry which is preliminary data.</text>
</comment>
<keyword evidence="9" id="KW-0862">Zinc</keyword>
<evidence type="ECO:0000256" key="14">
    <source>
        <dbReference type="ARBA" id="ARBA00038000"/>
    </source>
</evidence>
<evidence type="ECO:0000256" key="8">
    <source>
        <dbReference type="ARBA" id="ARBA00022771"/>
    </source>
</evidence>
<keyword evidence="2" id="KW-0963">Cytoplasm</keyword>
<dbReference type="EMBL" id="JADILZ010000062">
    <property type="protein sequence ID" value="MBO8478620.1"/>
    <property type="molecule type" value="Genomic_DNA"/>
</dbReference>
<keyword evidence="8" id="KW-0863">Zinc-finger</keyword>
<dbReference type="PANTHER" id="PTHR43152">
    <property type="entry name" value="UVRABC SYSTEM PROTEIN A"/>
    <property type="match status" value="1"/>
</dbReference>
<evidence type="ECO:0000256" key="2">
    <source>
        <dbReference type="ARBA" id="ARBA00022490"/>
    </source>
</evidence>
<dbReference type="GO" id="GO:0006289">
    <property type="term" value="P:nucleotide-excision repair"/>
    <property type="evidence" value="ECO:0007669"/>
    <property type="project" value="InterPro"/>
</dbReference>
<keyword evidence="4" id="KW-0677">Repeat</keyword>
<dbReference type="Gene3D" id="3.40.50.300">
    <property type="entry name" value="P-loop containing nucleotide triphosphate hydrolases"/>
    <property type="match status" value="3"/>
</dbReference>
<dbReference type="Gene3D" id="1.20.1580.10">
    <property type="entry name" value="ABC transporter ATPase like domain"/>
    <property type="match status" value="3"/>
</dbReference>
<keyword evidence="10" id="KW-0067">ATP-binding</keyword>
<name>A0A9D9IUJ7_9BACT</name>
<organism evidence="18 19">
    <name type="scientific">Candidatus Cryptobacteroides excrementipullorum</name>
    <dbReference type="NCBI Taxonomy" id="2840761"/>
    <lineage>
        <taxon>Bacteria</taxon>
        <taxon>Pseudomonadati</taxon>
        <taxon>Bacteroidota</taxon>
        <taxon>Bacteroidia</taxon>
        <taxon>Bacteroidales</taxon>
        <taxon>Candidatus Cryptobacteroides</taxon>
    </lineage>
</organism>
<evidence type="ECO:0000313" key="18">
    <source>
        <dbReference type="EMBL" id="MBO8478620.1"/>
    </source>
</evidence>
<dbReference type="GO" id="GO:0008270">
    <property type="term" value="F:zinc ion binding"/>
    <property type="evidence" value="ECO:0007669"/>
    <property type="project" value="UniProtKB-KW"/>
</dbReference>
<keyword evidence="6" id="KW-0227">DNA damage</keyword>
<dbReference type="Gene3D" id="1.10.8.280">
    <property type="entry name" value="ABC transporter ATPase domain-like"/>
    <property type="match status" value="1"/>
</dbReference>
<evidence type="ECO:0000259" key="17">
    <source>
        <dbReference type="PROSITE" id="PS50893"/>
    </source>
</evidence>
<reference evidence="18" key="2">
    <citation type="journal article" date="2021" name="PeerJ">
        <title>Extensive microbial diversity within the chicken gut microbiome revealed by metagenomics and culture.</title>
        <authorList>
            <person name="Gilroy R."/>
            <person name="Ravi A."/>
            <person name="Getino M."/>
            <person name="Pursley I."/>
            <person name="Horton D.L."/>
            <person name="Alikhan N.F."/>
            <person name="Baker D."/>
            <person name="Gharbi K."/>
            <person name="Hall N."/>
            <person name="Watson M."/>
            <person name="Adriaenssens E.M."/>
            <person name="Foster-Nyarko E."/>
            <person name="Jarju S."/>
            <person name="Secka A."/>
            <person name="Antonio M."/>
            <person name="Oren A."/>
            <person name="Chaudhuri R.R."/>
            <person name="La Ragione R."/>
            <person name="Hildebrand F."/>
            <person name="Pallen M.J."/>
        </authorList>
    </citation>
    <scope>NUCLEOTIDE SEQUENCE</scope>
    <source>
        <strain evidence="18">2478</strain>
    </source>
</reference>
<dbReference type="InterPro" id="IPR017871">
    <property type="entry name" value="ABC_transporter-like_CS"/>
</dbReference>
<dbReference type="Proteomes" id="UP000823771">
    <property type="component" value="Unassembled WGS sequence"/>
</dbReference>